<dbReference type="Pfam" id="PF10400">
    <property type="entry name" value="Vir_act_alpha_C"/>
    <property type="match status" value="1"/>
</dbReference>
<accession>A0A421B3Y7</accession>
<dbReference type="InterPro" id="IPR005149">
    <property type="entry name" value="Tscrpt_reg_PadR_N"/>
</dbReference>
<comment type="caution">
    <text evidence="4">The sequence shown here is derived from an EMBL/GenBank/DDBJ whole genome shotgun (WGS) entry which is preliminary data.</text>
</comment>
<feature type="domain" description="Transcription regulator PadR C-terminal" evidence="3">
    <location>
        <begin position="90"/>
        <end position="169"/>
    </location>
</feature>
<dbReference type="AlphaFoldDB" id="A0A421B3Y7"/>
<evidence type="ECO:0000313" key="4">
    <source>
        <dbReference type="EMBL" id="RLK59074.1"/>
    </source>
</evidence>
<dbReference type="PANTHER" id="PTHR43252">
    <property type="entry name" value="TRANSCRIPTIONAL REGULATOR YQJI"/>
    <property type="match status" value="1"/>
</dbReference>
<organism evidence="4 5">
    <name type="scientific">Actinokineospora cianjurensis</name>
    <dbReference type="NCBI Taxonomy" id="585224"/>
    <lineage>
        <taxon>Bacteria</taxon>
        <taxon>Bacillati</taxon>
        <taxon>Actinomycetota</taxon>
        <taxon>Actinomycetes</taxon>
        <taxon>Pseudonocardiales</taxon>
        <taxon>Pseudonocardiaceae</taxon>
        <taxon>Actinokineospora</taxon>
    </lineage>
</organism>
<dbReference type="InterPro" id="IPR036388">
    <property type="entry name" value="WH-like_DNA-bd_sf"/>
</dbReference>
<dbReference type="Proteomes" id="UP000282454">
    <property type="component" value="Unassembled WGS sequence"/>
</dbReference>
<evidence type="ECO:0000259" key="2">
    <source>
        <dbReference type="Pfam" id="PF03551"/>
    </source>
</evidence>
<dbReference type="PANTHER" id="PTHR43252:SF6">
    <property type="entry name" value="NEGATIVE TRANSCRIPTION REGULATOR PADR"/>
    <property type="match status" value="1"/>
</dbReference>
<keyword evidence="5" id="KW-1185">Reference proteome</keyword>
<evidence type="ECO:0000313" key="5">
    <source>
        <dbReference type="Proteomes" id="UP000282454"/>
    </source>
</evidence>
<feature type="region of interest" description="Disordered" evidence="1">
    <location>
        <begin position="177"/>
        <end position="219"/>
    </location>
</feature>
<proteinExistence type="predicted"/>
<dbReference type="GO" id="GO:0003677">
    <property type="term" value="F:DNA binding"/>
    <property type="evidence" value="ECO:0007669"/>
    <property type="project" value="UniProtKB-KW"/>
</dbReference>
<dbReference type="Gene3D" id="6.10.140.190">
    <property type="match status" value="1"/>
</dbReference>
<sequence>MARKSQTEVAVLGALSVAPMTGYAVREAIRDVLGHFWSESFGQIYPTLAGLEGRGLVRREDRAAPFELTGAGRVRLRELLSEPVQRVPPRNGLMLRLFFGRQLGPDACRELLLGARADAEQQLAGFAALKAAVAAEGGPDSPYSLITISAGEHTARAALAWAEESLAALPAIAQPDTAVAEPAQPKTGLPETAQSVTTEAATTQPETAQSETDLPGGEQ</sequence>
<evidence type="ECO:0000256" key="1">
    <source>
        <dbReference type="SAM" id="MobiDB-lite"/>
    </source>
</evidence>
<dbReference type="SUPFAM" id="SSF46785">
    <property type="entry name" value="Winged helix' DNA-binding domain"/>
    <property type="match status" value="1"/>
</dbReference>
<dbReference type="InterPro" id="IPR018309">
    <property type="entry name" value="Tscrpt_reg_PadR_C"/>
</dbReference>
<feature type="compositionally biased region" description="Low complexity" evidence="1">
    <location>
        <begin position="197"/>
        <end position="212"/>
    </location>
</feature>
<reference evidence="4 5" key="1">
    <citation type="submission" date="2018-10" db="EMBL/GenBank/DDBJ databases">
        <title>Genomic Encyclopedia of Archaeal and Bacterial Type Strains, Phase II (KMG-II): from individual species to whole genera.</title>
        <authorList>
            <person name="Goeker M."/>
        </authorList>
    </citation>
    <scope>NUCLEOTIDE SEQUENCE [LARGE SCALE GENOMIC DNA]</scope>
    <source>
        <strain evidence="4 5">DSM 45657</strain>
    </source>
</reference>
<dbReference type="InterPro" id="IPR036390">
    <property type="entry name" value="WH_DNA-bd_sf"/>
</dbReference>
<dbReference type="EMBL" id="RCDD01000002">
    <property type="protein sequence ID" value="RLK59074.1"/>
    <property type="molecule type" value="Genomic_DNA"/>
</dbReference>
<gene>
    <name evidence="4" type="ORF">CLV68_3556</name>
</gene>
<keyword evidence="4" id="KW-0238">DNA-binding</keyword>
<dbReference type="Gene3D" id="1.10.10.10">
    <property type="entry name" value="Winged helix-like DNA-binding domain superfamily/Winged helix DNA-binding domain"/>
    <property type="match status" value="1"/>
</dbReference>
<name>A0A421B3Y7_9PSEU</name>
<dbReference type="Pfam" id="PF03551">
    <property type="entry name" value="PadR"/>
    <property type="match status" value="1"/>
</dbReference>
<feature type="domain" description="Transcription regulator PadR N-terminal" evidence="2">
    <location>
        <begin position="11"/>
        <end position="78"/>
    </location>
</feature>
<protein>
    <submittedName>
        <fullName evidence="4">DNA-binding PadR family transcriptional regulator</fullName>
    </submittedName>
</protein>
<evidence type="ECO:0000259" key="3">
    <source>
        <dbReference type="Pfam" id="PF10400"/>
    </source>
</evidence>